<dbReference type="AlphaFoldDB" id="S0G317"/>
<keyword evidence="2" id="KW-1185">Reference proteome</keyword>
<gene>
    <name evidence="1" type="ORF">Dpo_4c04010</name>
</gene>
<proteinExistence type="predicted"/>
<organism evidence="1 2">
    <name type="scientific">Desulfotignum phosphitoxidans DSM 13687</name>
    <dbReference type="NCBI Taxonomy" id="1286635"/>
    <lineage>
        <taxon>Bacteria</taxon>
        <taxon>Pseudomonadati</taxon>
        <taxon>Thermodesulfobacteriota</taxon>
        <taxon>Desulfobacteria</taxon>
        <taxon>Desulfobacterales</taxon>
        <taxon>Desulfobacteraceae</taxon>
        <taxon>Desulfotignum</taxon>
    </lineage>
</organism>
<dbReference type="Proteomes" id="UP000014216">
    <property type="component" value="Unassembled WGS sequence"/>
</dbReference>
<evidence type="ECO:0000313" key="1">
    <source>
        <dbReference type="EMBL" id="EMS79849.1"/>
    </source>
</evidence>
<name>S0G317_9BACT</name>
<comment type="caution">
    <text evidence="1">The sequence shown here is derived from an EMBL/GenBank/DDBJ whole genome shotgun (WGS) entry which is preliminary data.</text>
</comment>
<dbReference type="EMBL" id="APJX01000004">
    <property type="protein sequence ID" value="EMS79849.1"/>
    <property type="molecule type" value="Genomic_DNA"/>
</dbReference>
<protein>
    <submittedName>
        <fullName evidence="1">Uncharacterized protein</fullName>
    </submittedName>
</protein>
<sequence>MIFDPEITFHMPGQIPVTSESGLWDMPLSGKTGTENSRAEWTIGDYFEAAHTFLTRDQGEMVCHAVSCLAPEPGPIHALNVCLEKHGAFYHPLKITAVTGSATVFLVLNGAVRDPGLTLIETECRLLADLADRVEPAWIPRVFGAKTFVEKKGRIGFFLGQWFDRFCEFHITRTGKDYQVAIWKDDGTHEPVPWHRAEKIYEQIACVLTDYYEKDTGLEIFPWHLAAGDFVVNSHDEVRLITVRGIGQLTETASDICDVRVRQLFCLLLYFLNLTLCMRLDRVDGTGSLAWLPDRVVDAAVKGMIRSLKMYDQKNTPLVESDGLTARFLEFVKRFDSAQLHDMLIHLLEDRHFTAGEVQLIRKHLDAHCERIQKTVSAL</sequence>
<reference evidence="1 2" key="1">
    <citation type="journal article" date="2013" name="Genome Announc.">
        <title>Draft Genome Sequence of Desulfotignum phosphitoxidans DSM 13687 Strain FiPS-3.</title>
        <authorList>
            <person name="Poehlein A."/>
            <person name="Daniel R."/>
            <person name="Simeonova D.D."/>
        </authorList>
    </citation>
    <scope>NUCLEOTIDE SEQUENCE [LARGE SCALE GENOMIC DNA]</scope>
    <source>
        <strain evidence="1 2">DSM 13687</strain>
    </source>
</reference>
<accession>S0G317</accession>
<evidence type="ECO:0000313" key="2">
    <source>
        <dbReference type="Proteomes" id="UP000014216"/>
    </source>
</evidence>